<keyword evidence="2" id="KW-1185">Reference proteome</keyword>
<name>A0A2T3ZMT6_TRIA4</name>
<sequence length="357" mass="40020">MPLKYLVKKTVLLLSAGRFSNPELAQTATSPTGICEVGLVSRAAALKRLIPMLEGSSKKTLQNSLEAQHNNRQRILNVSRNASAFMTQELLEYARWAIAGYLLHTTTDYGALRLDLAFGLHLGERSSWSQSNQFISPNARMDSQMFQSHQPTNTGVRHLDDDDVSLGNNIHKADALHPRKSAMWREASLIATLSPLQTWGNGMTCPWGDALRVHGLRRRRGRVWRNTRSFSVTSPVVGADILTSWHKGSHQVPCIRERKTPRSLPRRTRTWRLSSRIVLVVAKKKGIDRTKKGTKAHEGRKKISHFASKTQFCKPLIGLARLSAAMPTALPQHYENAQFFAATTTKSRDEPSARESR</sequence>
<accession>A0A2T3ZMT6</accession>
<reference evidence="1 2" key="1">
    <citation type="submission" date="2016-07" db="EMBL/GenBank/DDBJ databases">
        <title>Multiple horizontal gene transfer events from other fungi enriched the ability of initially mycotrophic Trichoderma (Ascomycota) to feed on dead plant biomass.</title>
        <authorList>
            <consortium name="DOE Joint Genome Institute"/>
            <person name="Aerts A."/>
            <person name="Atanasova L."/>
            <person name="Chenthamara K."/>
            <person name="Zhang J."/>
            <person name="Grujic M."/>
            <person name="Henrissat B."/>
            <person name="Kuo A."/>
            <person name="Salamov A."/>
            <person name="Lipzen A."/>
            <person name="Labutti K."/>
            <person name="Barry K."/>
            <person name="Miao Y."/>
            <person name="Rahimi M.J."/>
            <person name="Shen Q."/>
            <person name="Grigoriev I.V."/>
            <person name="Kubicek C.P."/>
            <person name="Druzhinina I.S."/>
        </authorList>
    </citation>
    <scope>NUCLEOTIDE SEQUENCE [LARGE SCALE GENOMIC DNA]</scope>
    <source>
        <strain evidence="1 2">CBS 433.97</strain>
    </source>
</reference>
<proteinExistence type="predicted"/>
<protein>
    <submittedName>
        <fullName evidence="1">Uncharacterized protein</fullName>
    </submittedName>
</protein>
<organism evidence="1 2">
    <name type="scientific">Trichoderma asperellum (strain ATCC 204424 / CBS 433.97 / NBRC 101777)</name>
    <dbReference type="NCBI Taxonomy" id="1042311"/>
    <lineage>
        <taxon>Eukaryota</taxon>
        <taxon>Fungi</taxon>
        <taxon>Dikarya</taxon>
        <taxon>Ascomycota</taxon>
        <taxon>Pezizomycotina</taxon>
        <taxon>Sordariomycetes</taxon>
        <taxon>Hypocreomycetidae</taxon>
        <taxon>Hypocreales</taxon>
        <taxon>Hypocreaceae</taxon>
        <taxon>Trichoderma</taxon>
    </lineage>
</organism>
<evidence type="ECO:0000313" key="1">
    <source>
        <dbReference type="EMBL" id="PTB46107.1"/>
    </source>
</evidence>
<evidence type="ECO:0000313" key="2">
    <source>
        <dbReference type="Proteomes" id="UP000240493"/>
    </source>
</evidence>
<gene>
    <name evidence="1" type="ORF">M441DRAFT_85263</name>
</gene>
<dbReference type="Proteomes" id="UP000240493">
    <property type="component" value="Unassembled WGS sequence"/>
</dbReference>
<dbReference type="EMBL" id="KZ679256">
    <property type="protein sequence ID" value="PTB46107.1"/>
    <property type="molecule type" value="Genomic_DNA"/>
</dbReference>
<dbReference type="AlphaFoldDB" id="A0A2T3ZMT6"/>